<evidence type="ECO:0000256" key="1">
    <source>
        <dbReference type="ARBA" id="ARBA00004430"/>
    </source>
</evidence>
<feature type="domain" description="DM10" evidence="6">
    <location>
        <begin position="226"/>
        <end position="365"/>
    </location>
</feature>
<dbReference type="PANTHER" id="PTHR12086:SF11">
    <property type="entry name" value="EF-HAND DOMAIN-CONTAINING FAMILY MEMBER C2"/>
    <property type="match status" value="1"/>
</dbReference>
<dbReference type="GO" id="GO:0010975">
    <property type="term" value="P:regulation of neuron projection development"/>
    <property type="evidence" value="ECO:0007669"/>
    <property type="project" value="TreeGrafter"/>
</dbReference>
<dbReference type="InterPro" id="IPR006602">
    <property type="entry name" value="DM10_dom"/>
</dbReference>
<keyword evidence="8" id="KW-1185">Reference proteome</keyword>
<evidence type="ECO:0000256" key="5">
    <source>
        <dbReference type="ARBA" id="ARBA00023273"/>
    </source>
</evidence>
<keyword evidence="2" id="KW-0963">Cytoplasm</keyword>
<dbReference type="Gene3D" id="2.30.29.170">
    <property type="match status" value="3"/>
</dbReference>
<reference evidence="7" key="1">
    <citation type="submission" date="2021-02" db="EMBL/GenBank/DDBJ databases">
        <authorList>
            <person name="Nowell W R."/>
        </authorList>
    </citation>
    <scope>NUCLEOTIDE SEQUENCE</scope>
    <source>
        <strain evidence="7">Ploen Becks lab</strain>
    </source>
</reference>
<proteinExistence type="predicted"/>
<dbReference type="InterPro" id="IPR040193">
    <property type="entry name" value="EFHC1/EFHC2/EFHB"/>
</dbReference>
<dbReference type="OrthoDB" id="10255210at2759"/>
<feature type="domain" description="DM10" evidence="6">
    <location>
        <begin position="75"/>
        <end position="182"/>
    </location>
</feature>
<evidence type="ECO:0000259" key="6">
    <source>
        <dbReference type="PROSITE" id="PS51336"/>
    </source>
</evidence>
<organism evidence="7 8">
    <name type="scientific">Brachionus calyciflorus</name>
    <dbReference type="NCBI Taxonomy" id="104777"/>
    <lineage>
        <taxon>Eukaryota</taxon>
        <taxon>Metazoa</taxon>
        <taxon>Spiralia</taxon>
        <taxon>Gnathifera</taxon>
        <taxon>Rotifera</taxon>
        <taxon>Eurotatoria</taxon>
        <taxon>Monogononta</taxon>
        <taxon>Pseudotrocha</taxon>
        <taxon>Ploima</taxon>
        <taxon>Brachionidae</taxon>
        <taxon>Brachionus</taxon>
    </lineage>
</organism>
<keyword evidence="5" id="KW-0966">Cell projection</keyword>
<dbReference type="SMART" id="SM00676">
    <property type="entry name" value="DM10"/>
    <property type="match status" value="3"/>
</dbReference>
<evidence type="ECO:0000313" key="8">
    <source>
        <dbReference type="Proteomes" id="UP000663879"/>
    </source>
</evidence>
<protein>
    <recommendedName>
        <fullName evidence="6">DM10 domain-containing protein</fullName>
    </recommendedName>
</protein>
<dbReference type="Pfam" id="PF06565">
    <property type="entry name" value="DM10_dom"/>
    <property type="match status" value="3"/>
</dbReference>
<dbReference type="FunFam" id="2.30.29.170:FF:000002">
    <property type="entry name" value="EF-hand domain (C-terminal) containing 1"/>
    <property type="match status" value="1"/>
</dbReference>
<evidence type="ECO:0000313" key="7">
    <source>
        <dbReference type="EMBL" id="CAF0855388.1"/>
    </source>
</evidence>
<dbReference type="GO" id="GO:0005874">
    <property type="term" value="C:microtubule"/>
    <property type="evidence" value="ECO:0007669"/>
    <property type="project" value="TreeGrafter"/>
</dbReference>
<keyword evidence="4" id="KW-0206">Cytoskeleton</keyword>
<evidence type="ECO:0000256" key="2">
    <source>
        <dbReference type="ARBA" id="ARBA00022490"/>
    </source>
</evidence>
<dbReference type="EMBL" id="CAJNOC010001328">
    <property type="protein sequence ID" value="CAF0855388.1"/>
    <property type="molecule type" value="Genomic_DNA"/>
</dbReference>
<evidence type="ECO:0000256" key="4">
    <source>
        <dbReference type="ARBA" id="ARBA00023212"/>
    </source>
</evidence>
<accession>A0A813WHC8</accession>
<gene>
    <name evidence="7" type="ORF">OXX778_LOCUS9168</name>
</gene>
<dbReference type="FunFam" id="2.30.29.170:FF:000001">
    <property type="entry name" value="EF-hand domain containing 1"/>
    <property type="match status" value="1"/>
</dbReference>
<feature type="domain" description="DM10" evidence="6">
    <location>
        <begin position="428"/>
        <end position="535"/>
    </location>
</feature>
<sequence length="748" mass="86793">MSLPFLPGNSFDRKIGQNKFHLSHHFDKYNGVNLMVGEKKPGVGGEPLRGQDLRNLNSVYPRGEGSDKPAWVAFDKQVLCFDAYFQESVVERPGEQFRIRYVRIYFYLEDDTIHVVEPRTKNAGYNQGTIINRHRIPRPPPYDDTFYTVEDFNVQKEVVFYGKRFKITSCDQFTQNFLTKIGVRVADPIEPPKDPYKGIREVNDGAQNPLRPYERIDTLKQYLDHDRQVLRFTCIWDDRDTKFGELRRFRLHYYLADDTVEILEILAPNSGRDSSSTFLSRQKLPMEIIHMGKPGDKPTRTVLNVIGNFFDGGRYILDNLKTGAINVNYYKDSDLMIGRVINVFGRKVLLTDCDEFTKEFYRNKYGIDSFSPVQYDSGNNMRRVERMNPPYNGFGSEEDSLASCQKMVPEPPKKDFIKWMAYDRNGLESNTLRFLARIHTKDPIQADRRFIVSYFLSDDSIMVHEPPVRNSGINGGRFLERGRVKKPGQPMYSTKLPEYYNYKDMFVGAVLQLNNFFFILYDADEYCYEFMEKNSNMFQYSNLNNVLRKFRSLNQTELIGNLESNFRKNDNFNSGVIGFTAFFSALKNVLGDQLNEQEIITLARSYGLETKKEYDSQSIAAVAQEHLRKNNFDLFARFRDALQSADSFNPNEQSLSVNDARSVIKGFKMPIPDYLLDMLLQNTRLESGNICLRNLLTTLNWRENPVAAPKETFQNIRPDDSKIFETSTLERQQLRVNYSALISELNGN</sequence>
<name>A0A813WHC8_9BILA</name>
<evidence type="ECO:0000256" key="3">
    <source>
        <dbReference type="ARBA" id="ARBA00022737"/>
    </source>
</evidence>
<dbReference type="PROSITE" id="PS51336">
    <property type="entry name" value="DM10"/>
    <property type="match status" value="3"/>
</dbReference>
<comment type="subcellular location">
    <subcellularLocation>
        <location evidence="1">Cytoplasm</location>
        <location evidence="1">Cytoskeleton</location>
        <location evidence="1">Cilium axoneme</location>
    </subcellularLocation>
</comment>
<dbReference type="AlphaFoldDB" id="A0A813WHC8"/>
<dbReference type="Proteomes" id="UP000663879">
    <property type="component" value="Unassembled WGS sequence"/>
</dbReference>
<dbReference type="PANTHER" id="PTHR12086">
    <property type="entry name" value="EF-HAND DOMAIN C-TERMINAL CONTAINING PROTEIN"/>
    <property type="match status" value="1"/>
</dbReference>
<dbReference type="FunFam" id="2.30.29.170:FF:000003">
    <property type="entry name" value="EF-hand domain (C-terminal) containing 1"/>
    <property type="match status" value="1"/>
</dbReference>
<comment type="caution">
    <text evidence="7">The sequence shown here is derived from an EMBL/GenBank/DDBJ whole genome shotgun (WGS) entry which is preliminary data.</text>
</comment>
<dbReference type="GO" id="GO:0005930">
    <property type="term" value="C:axoneme"/>
    <property type="evidence" value="ECO:0007669"/>
    <property type="project" value="UniProtKB-SubCell"/>
</dbReference>
<keyword evidence="3" id="KW-0677">Repeat</keyword>